<dbReference type="Proteomes" id="UP001143304">
    <property type="component" value="Unassembled WGS sequence"/>
</dbReference>
<proteinExistence type="predicted"/>
<reference evidence="1" key="1">
    <citation type="submission" date="2019-02" db="EMBL/GenBank/DDBJ databases">
        <authorList>
            <person name="Li S.-H."/>
        </authorList>
    </citation>
    <scope>NUCLEOTIDE SEQUENCE</scope>
    <source>
        <strain evidence="1">IMCC11814</strain>
    </source>
</reference>
<protein>
    <submittedName>
        <fullName evidence="1">Uncharacterized protein</fullName>
    </submittedName>
</protein>
<evidence type="ECO:0000313" key="2">
    <source>
        <dbReference type="Proteomes" id="UP001143304"/>
    </source>
</evidence>
<evidence type="ECO:0000313" key="1">
    <source>
        <dbReference type="EMBL" id="MCX2977210.1"/>
    </source>
</evidence>
<comment type="caution">
    <text evidence="1">The sequence shown here is derived from an EMBL/GenBank/DDBJ whole genome shotgun (WGS) entry which is preliminary data.</text>
</comment>
<name>A0ABT3T5V0_9GAMM</name>
<gene>
    <name evidence="1" type="ORF">EYC82_07565</name>
</gene>
<sequence>MDNITRAKWDKAAPTFDIMAGRGAEQRWRPLKQALFNDIDGKILFLALGAGLDVETSPPQKKSPLSIPVRRCWR</sequence>
<dbReference type="EMBL" id="SHNO01000001">
    <property type="protein sequence ID" value="MCX2977210.1"/>
    <property type="molecule type" value="Genomic_DNA"/>
</dbReference>
<organism evidence="1 2">
    <name type="scientific">Candidatus Marimicrobium litorale</name>
    <dbReference type="NCBI Taxonomy" id="2518991"/>
    <lineage>
        <taxon>Bacteria</taxon>
        <taxon>Pseudomonadati</taxon>
        <taxon>Pseudomonadota</taxon>
        <taxon>Gammaproteobacteria</taxon>
        <taxon>Cellvibrionales</taxon>
        <taxon>Halieaceae</taxon>
        <taxon>Marimicrobium</taxon>
    </lineage>
</organism>
<dbReference type="RefSeq" id="WP_279248939.1">
    <property type="nucleotide sequence ID" value="NZ_SHNO01000001.1"/>
</dbReference>
<keyword evidence="2" id="KW-1185">Reference proteome</keyword>
<accession>A0ABT3T5V0</accession>